<dbReference type="Pfam" id="PF00392">
    <property type="entry name" value="GntR"/>
    <property type="match status" value="1"/>
</dbReference>
<dbReference type="GO" id="GO:0003700">
    <property type="term" value="F:DNA-binding transcription factor activity"/>
    <property type="evidence" value="ECO:0007669"/>
    <property type="project" value="InterPro"/>
</dbReference>
<organism evidence="5 6">
    <name type="scientific">Anaerohalosphaera lusitana</name>
    <dbReference type="NCBI Taxonomy" id="1936003"/>
    <lineage>
        <taxon>Bacteria</taxon>
        <taxon>Pseudomonadati</taxon>
        <taxon>Planctomycetota</taxon>
        <taxon>Phycisphaerae</taxon>
        <taxon>Sedimentisphaerales</taxon>
        <taxon>Anaerohalosphaeraceae</taxon>
        <taxon>Anaerohalosphaera</taxon>
    </lineage>
</organism>
<accession>A0A1U9NRE6</accession>
<evidence type="ECO:0000259" key="4">
    <source>
        <dbReference type="PROSITE" id="PS50949"/>
    </source>
</evidence>
<keyword evidence="6" id="KW-1185">Reference proteome</keyword>
<dbReference type="STRING" id="1936003.STSP2_03494"/>
<dbReference type="SUPFAM" id="SSF46785">
    <property type="entry name" value="Winged helix' DNA-binding domain"/>
    <property type="match status" value="1"/>
</dbReference>
<keyword evidence="1" id="KW-0805">Transcription regulation</keyword>
<dbReference type="Gene3D" id="1.10.10.10">
    <property type="entry name" value="Winged helix-like DNA-binding domain superfamily/Winged helix DNA-binding domain"/>
    <property type="match status" value="1"/>
</dbReference>
<dbReference type="OrthoDB" id="9801546at2"/>
<gene>
    <name evidence="5" type="primary">ytrA_2</name>
    <name evidence="5" type="ORF">STSP2_03494</name>
</gene>
<reference evidence="6" key="1">
    <citation type="submission" date="2017-02" db="EMBL/GenBank/DDBJ databases">
        <title>Comparative genomics and description of representatives of a novel lineage of planctomycetes thriving in anoxic sediments.</title>
        <authorList>
            <person name="Spring S."/>
            <person name="Bunk B."/>
            <person name="Sproer C."/>
        </authorList>
    </citation>
    <scope>NUCLEOTIDE SEQUENCE [LARGE SCALE GENOMIC DNA]</scope>
    <source>
        <strain evidence="6">ST-NAGAB-D1</strain>
    </source>
</reference>
<dbReference type="InterPro" id="IPR000524">
    <property type="entry name" value="Tscrpt_reg_HTH_GntR"/>
</dbReference>
<keyword evidence="3" id="KW-0804">Transcription</keyword>
<dbReference type="InterPro" id="IPR036388">
    <property type="entry name" value="WH-like_DNA-bd_sf"/>
</dbReference>
<evidence type="ECO:0000256" key="2">
    <source>
        <dbReference type="ARBA" id="ARBA00023125"/>
    </source>
</evidence>
<evidence type="ECO:0000256" key="3">
    <source>
        <dbReference type="ARBA" id="ARBA00023163"/>
    </source>
</evidence>
<evidence type="ECO:0000313" key="6">
    <source>
        <dbReference type="Proteomes" id="UP000189674"/>
    </source>
</evidence>
<dbReference type="PRINTS" id="PR00035">
    <property type="entry name" value="HTHGNTR"/>
</dbReference>
<name>A0A1U9NRE6_9BACT</name>
<evidence type="ECO:0000313" key="5">
    <source>
        <dbReference type="EMBL" id="AQT70288.1"/>
    </source>
</evidence>
<evidence type="ECO:0000256" key="1">
    <source>
        <dbReference type="ARBA" id="ARBA00023015"/>
    </source>
</evidence>
<keyword evidence="2" id="KW-0238">DNA-binding</keyword>
<dbReference type="AlphaFoldDB" id="A0A1U9NRE6"/>
<proteinExistence type="predicted"/>
<dbReference type="Proteomes" id="UP000189674">
    <property type="component" value="Chromosome"/>
</dbReference>
<feature type="domain" description="HTH gntR-type" evidence="4">
    <location>
        <begin position="34"/>
        <end position="102"/>
    </location>
</feature>
<dbReference type="PROSITE" id="PS50949">
    <property type="entry name" value="HTH_GNTR"/>
    <property type="match status" value="1"/>
</dbReference>
<dbReference type="GO" id="GO:0003677">
    <property type="term" value="F:DNA binding"/>
    <property type="evidence" value="ECO:0007669"/>
    <property type="project" value="UniProtKB-KW"/>
</dbReference>
<dbReference type="PANTHER" id="PTHR38445">
    <property type="entry name" value="HTH-TYPE TRANSCRIPTIONAL REPRESSOR YTRA"/>
    <property type="match status" value="1"/>
</dbReference>
<sequence length="354" mass="40333">MIVNIGLKYQAKVFGDIRMAAEEIQISIERKRGVALYTQIKDAICEAISRSPDTKRLVLPPQRDLASRLGVSRNTVSMAYAELEREGIVASYVGKGTVVLRGVTEVEDHSRRELLERTIRHSVEESLAMGFTLQDYRECVEHFLKDKEEKFGHLKLIFVECNREQLLYFSEHLLSDPGVSVVPLLLRDIRSKNKDVMAELKDAECVVTSFYHKEELENLLPDKGPPIVGIHLQPEMSTIVQIARIPRSHTLGVVAGSKQFLDEMFRTLEDMELKEDMMEVYHRPEGGEPLRNFVDRMDSLLVSPSRKDEVKKFSKDKPVVEFLFAPDKTSINSIRVALLELRQHGDNGEDLKGD</sequence>
<dbReference type="SMART" id="SM00345">
    <property type="entry name" value="HTH_GNTR"/>
    <property type="match status" value="1"/>
</dbReference>
<dbReference type="CDD" id="cd07377">
    <property type="entry name" value="WHTH_GntR"/>
    <property type="match status" value="1"/>
</dbReference>
<dbReference type="PANTHER" id="PTHR38445:SF9">
    <property type="entry name" value="HTH-TYPE TRANSCRIPTIONAL REPRESSOR YTRA"/>
    <property type="match status" value="1"/>
</dbReference>
<dbReference type="InterPro" id="IPR036390">
    <property type="entry name" value="WH_DNA-bd_sf"/>
</dbReference>
<dbReference type="EMBL" id="CP019791">
    <property type="protein sequence ID" value="AQT70288.1"/>
    <property type="molecule type" value="Genomic_DNA"/>
</dbReference>
<dbReference type="KEGG" id="alus:STSP2_03494"/>
<protein>
    <submittedName>
        <fullName evidence="5">HTH-type transcriptional repressor YtrA</fullName>
    </submittedName>
</protein>